<organism evidence="1 2">
    <name type="scientific">Dreissena polymorpha</name>
    <name type="common">Zebra mussel</name>
    <name type="synonym">Mytilus polymorpha</name>
    <dbReference type="NCBI Taxonomy" id="45954"/>
    <lineage>
        <taxon>Eukaryota</taxon>
        <taxon>Metazoa</taxon>
        <taxon>Spiralia</taxon>
        <taxon>Lophotrochozoa</taxon>
        <taxon>Mollusca</taxon>
        <taxon>Bivalvia</taxon>
        <taxon>Autobranchia</taxon>
        <taxon>Heteroconchia</taxon>
        <taxon>Euheterodonta</taxon>
        <taxon>Imparidentia</taxon>
        <taxon>Neoheterodontei</taxon>
        <taxon>Myida</taxon>
        <taxon>Dreissenoidea</taxon>
        <taxon>Dreissenidae</taxon>
        <taxon>Dreissena</taxon>
    </lineage>
</organism>
<evidence type="ECO:0000313" key="2">
    <source>
        <dbReference type="Proteomes" id="UP000828390"/>
    </source>
</evidence>
<comment type="caution">
    <text evidence="1">The sequence shown here is derived from an EMBL/GenBank/DDBJ whole genome shotgun (WGS) entry which is preliminary data.</text>
</comment>
<accession>A0A9D4QQW2</accession>
<dbReference type="Proteomes" id="UP000828390">
    <property type="component" value="Unassembled WGS sequence"/>
</dbReference>
<gene>
    <name evidence="1" type="ORF">DPMN_113673</name>
</gene>
<reference evidence="1" key="1">
    <citation type="journal article" date="2019" name="bioRxiv">
        <title>The Genome of the Zebra Mussel, Dreissena polymorpha: A Resource for Invasive Species Research.</title>
        <authorList>
            <person name="McCartney M.A."/>
            <person name="Auch B."/>
            <person name="Kono T."/>
            <person name="Mallez S."/>
            <person name="Zhang Y."/>
            <person name="Obille A."/>
            <person name="Becker A."/>
            <person name="Abrahante J.E."/>
            <person name="Garbe J."/>
            <person name="Badalamenti J.P."/>
            <person name="Herman A."/>
            <person name="Mangelson H."/>
            <person name="Liachko I."/>
            <person name="Sullivan S."/>
            <person name="Sone E.D."/>
            <person name="Koren S."/>
            <person name="Silverstein K.A.T."/>
            <person name="Beckman K.B."/>
            <person name="Gohl D.M."/>
        </authorList>
    </citation>
    <scope>NUCLEOTIDE SEQUENCE</scope>
    <source>
        <strain evidence="1">Duluth1</strain>
        <tissue evidence="1">Whole animal</tissue>
    </source>
</reference>
<sequence length="68" mass="7855">MRTTPKNGKKKVVYKKKVEHMSRSCPICSLQGITTLYARVSDYIWRKHKLSAEQAKQLSSEQRAATCR</sequence>
<name>A0A9D4QQW2_DREPO</name>
<protein>
    <submittedName>
        <fullName evidence="1">Uncharacterized protein</fullName>
    </submittedName>
</protein>
<reference evidence="1" key="2">
    <citation type="submission" date="2020-11" db="EMBL/GenBank/DDBJ databases">
        <authorList>
            <person name="McCartney M.A."/>
            <person name="Auch B."/>
            <person name="Kono T."/>
            <person name="Mallez S."/>
            <person name="Becker A."/>
            <person name="Gohl D.M."/>
            <person name="Silverstein K.A.T."/>
            <person name="Koren S."/>
            <person name="Bechman K.B."/>
            <person name="Herman A."/>
            <person name="Abrahante J.E."/>
            <person name="Garbe J."/>
        </authorList>
    </citation>
    <scope>NUCLEOTIDE SEQUENCE</scope>
    <source>
        <strain evidence="1">Duluth1</strain>
        <tissue evidence="1">Whole animal</tissue>
    </source>
</reference>
<dbReference type="AlphaFoldDB" id="A0A9D4QQW2"/>
<evidence type="ECO:0000313" key="1">
    <source>
        <dbReference type="EMBL" id="KAH3840226.1"/>
    </source>
</evidence>
<proteinExistence type="predicted"/>
<dbReference type="EMBL" id="JAIWYP010000004">
    <property type="protein sequence ID" value="KAH3840226.1"/>
    <property type="molecule type" value="Genomic_DNA"/>
</dbReference>
<keyword evidence="2" id="KW-1185">Reference proteome</keyword>